<evidence type="ECO:0000313" key="2">
    <source>
        <dbReference type="EMBL" id="PPK95263.1"/>
    </source>
</evidence>
<protein>
    <submittedName>
        <fullName evidence="2">Uncharacterized protein DUF2617</fullName>
    </submittedName>
</protein>
<keyword evidence="3" id="KW-1185">Reference proteome</keyword>
<evidence type="ECO:0000313" key="3">
    <source>
        <dbReference type="Proteomes" id="UP000239485"/>
    </source>
</evidence>
<proteinExistence type="predicted"/>
<dbReference type="InterPro" id="IPR024486">
    <property type="entry name" value="DUF2617"/>
</dbReference>
<dbReference type="RefSeq" id="WP_104432650.1">
    <property type="nucleotide sequence ID" value="NZ_PTJD01000006.1"/>
</dbReference>
<feature type="region of interest" description="Disordered" evidence="1">
    <location>
        <begin position="84"/>
        <end position="107"/>
    </location>
</feature>
<dbReference type="Proteomes" id="UP000239485">
    <property type="component" value="Unassembled WGS sequence"/>
</dbReference>
<dbReference type="Pfam" id="PF10936">
    <property type="entry name" value="DUF2617"/>
    <property type="match status" value="1"/>
</dbReference>
<reference evidence="2 3" key="1">
    <citation type="submission" date="2018-02" db="EMBL/GenBank/DDBJ databases">
        <title>Genomic Encyclopedia of Archaeal and Bacterial Type Strains, Phase II (KMG-II): from individual species to whole genera.</title>
        <authorList>
            <person name="Goeker M."/>
        </authorList>
    </citation>
    <scope>NUCLEOTIDE SEQUENCE [LARGE SCALE GENOMIC DNA]</scope>
    <source>
        <strain evidence="2 3">DSM 22857</strain>
    </source>
</reference>
<dbReference type="AlphaFoldDB" id="A0A2S6ILZ6"/>
<sequence>MLRALAAPYADVTAAGLTWRLGGPAPEALAELSVRDAAGGTLLVLRVLGASHEVLLGDAGRPWLTEVVACLPGVGPFLPERVRQELPVPPEPGSAQPPGAPPAPGRSAHYSFDSAVARLGAGEFAARVEELRASLERREHALVGVFPGAADALTALVGEVSPDGRCARWQTWHTYPQAGEIVSTSTSVALPAPVVDSRPTDLGATV</sequence>
<organism evidence="2 3">
    <name type="scientific">Kineococcus xinjiangensis</name>
    <dbReference type="NCBI Taxonomy" id="512762"/>
    <lineage>
        <taxon>Bacteria</taxon>
        <taxon>Bacillati</taxon>
        <taxon>Actinomycetota</taxon>
        <taxon>Actinomycetes</taxon>
        <taxon>Kineosporiales</taxon>
        <taxon>Kineosporiaceae</taxon>
        <taxon>Kineococcus</taxon>
    </lineage>
</organism>
<comment type="caution">
    <text evidence="2">The sequence shown here is derived from an EMBL/GenBank/DDBJ whole genome shotgun (WGS) entry which is preliminary data.</text>
</comment>
<gene>
    <name evidence="2" type="ORF">CLV92_10684</name>
</gene>
<accession>A0A2S6ILZ6</accession>
<dbReference type="EMBL" id="PTJD01000006">
    <property type="protein sequence ID" value="PPK95263.1"/>
    <property type="molecule type" value="Genomic_DNA"/>
</dbReference>
<dbReference type="OrthoDB" id="4462506at2"/>
<name>A0A2S6ILZ6_9ACTN</name>
<evidence type="ECO:0000256" key="1">
    <source>
        <dbReference type="SAM" id="MobiDB-lite"/>
    </source>
</evidence>